<gene>
    <name evidence="2" type="ORF">DKG75_15295</name>
</gene>
<accession>A0A317DZN8</accession>
<evidence type="ECO:0000313" key="3">
    <source>
        <dbReference type="Proteomes" id="UP000246077"/>
    </source>
</evidence>
<dbReference type="EMBL" id="QGLF01000004">
    <property type="protein sequence ID" value="PWR19822.1"/>
    <property type="molecule type" value="Genomic_DNA"/>
</dbReference>
<protein>
    <recommendedName>
        <fullName evidence="4">Lipoprotein</fullName>
    </recommendedName>
</protein>
<comment type="caution">
    <text evidence="2">The sequence shown here is derived from an EMBL/GenBank/DDBJ whole genome shotgun (WGS) entry which is preliminary data.</text>
</comment>
<feature type="signal peptide" evidence="1">
    <location>
        <begin position="1"/>
        <end position="23"/>
    </location>
</feature>
<feature type="chain" id="PRO_5016397172" description="Lipoprotein" evidence="1">
    <location>
        <begin position="24"/>
        <end position="229"/>
    </location>
</feature>
<keyword evidence="3" id="KW-1185">Reference proteome</keyword>
<organism evidence="2 3">
    <name type="scientific">Zavarzinia compransoris</name>
    <dbReference type="NCBI Taxonomy" id="1264899"/>
    <lineage>
        <taxon>Bacteria</taxon>
        <taxon>Pseudomonadati</taxon>
        <taxon>Pseudomonadota</taxon>
        <taxon>Alphaproteobacteria</taxon>
        <taxon>Rhodospirillales</taxon>
        <taxon>Zavarziniaceae</taxon>
        <taxon>Zavarzinia</taxon>
    </lineage>
</organism>
<dbReference type="PROSITE" id="PS51257">
    <property type="entry name" value="PROKAR_LIPOPROTEIN"/>
    <property type="match status" value="1"/>
</dbReference>
<reference evidence="3" key="1">
    <citation type="submission" date="2018-05" db="EMBL/GenBank/DDBJ databases">
        <title>Zavarzinia sp. HR-AS.</title>
        <authorList>
            <person name="Lee Y."/>
            <person name="Jeon C.O."/>
        </authorList>
    </citation>
    <scope>NUCLEOTIDE SEQUENCE [LARGE SCALE GENOMIC DNA]</scope>
    <source>
        <strain evidence="3">DSM 1231</strain>
    </source>
</reference>
<evidence type="ECO:0000256" key="1">
    <source>
        <dbReference type="SAM" id="SignalP"/>
    </source>
</evidence>
<evidence type="ECO:0008006" key="4">
    <source>
        <dbReference type="Google" id="ProtNLM"/>
    </source>
</evidence>
<dbReference type="AlphaFoldDB" id="A0A317DZN8"/>
<dbReference type="RefSeq" id="WP_109921997.1">
    <property type="nucleotide sequence ID" value="NZ_QGLF01000004.1"/>
</dbReference>
<proteinExistence type="predicted"/>
<dbReference type="Proteomes" id="UP000246077">
    <property type="component" value="Unassembled WGS sequence"/>
</dbReference>
<name>A0A317DZN8_9PROT</name>
<evidence type="ECO:0000313" key="2">
    <source>
        <dbReference type="EMBL" id="PWR19822.1"/>
    </source>
</evidence>
<sequence length="229" mass="25194">MRSTKRRPAAVLAALAAALAATACMPRGPAEFNLGRLPGWYRYLAGDDIRQACAAGGPDRVRFVYNAVWTEQVRAYELKFADYGAQVDQYVWGPAALLAGTTSGPQIRAEKANIGIDRARLARLERAMAASDVQGPSPQGKFLRSDNFYWVVASCRQGRFHFNAFQAGDGRFEALTFPEQLFEADRTDIAVNRPRRLDLPPLAGAPDRDDGLIFTVQVSGESLDVARWD</sequence>
<keyword evidence="1" id="KW-0732">Signal</keyword>